<organism evidence="2 3">
    <name type="scientific">Brachybacterium fresconis</name>
    <dbReference type="NCBI Taxonomy" id="173363"/>
    <lineage>
        <taxon>Bacteria</taxon>
        <taxon>Bacillati</taxon>
        <taxon>Actinomycetota</taxon>
        <taxon>Actinomycetes</taxon>
        <taxon>Micrococcales</taxon>
        <taxon>Dermabacteraceae</taxon>
        <taxon>Brachybacterium</taxon>
    </lineage>
</organism>
<feature type="compositionally biased region" description="Basic and acidic residues" evidence="1">
    <location>
        <begin position="249"/>
        <end position="258"/>
    </location>
</feature>
<proteinExistence type="predicted"/>
<dbReference type="CDD" id="cd07067">
    <property type="entry name" value="HP_PGM_like"/>
    <property type="match status" value="1"/>
</dbReference>
<dbReference type="InterPro" id="IPR050275">
    <property type="entry name" value="PGM_Phosphatase"/>
</dbReference>
<keyword evidence="3" id="KW-1185">Reference proteome</keyword>
<dbReference type="PANTHER" id="PTHR48100">
    <property type="entry name" value="BROAD-SPECIFICITY PHOSPHATASE YOR283W-RELATED"/>
    <property type="match status" value="1"/>
</dbReference>
<gene>
    <name evidence="2" type="ORF">JOF44_001357</name>
</gene>
<dbReference type="InterPro" id="IPR022492">
    <property type="entry name" value="Phosphomutase_MSMEG4193_put"/>
</dbReference>
<protein>
    <submittedName>
        <fullName evidence="2">Phosphomutase (TIGR03848 family)</fullName>
    </submittedName>
</protein>
<dbReference type="InterPro" id="IPR029033">
    <property type="entry name" value="His_PPase_superfam"/>
</dbReference>
<dbReference type="InterPro" id="IPR013078">
    <property type="entry name" value="His_Pase_superF_clade-1"/>
</dbReference>
<dbReference type="PANTHER" id="PTHR48100:SF2">
    <property type="entry name" value="CONSERVED PROTEIN"/>
    <property type="match status" value="1"/>
</dbReference>
<accession>A0ABS4YI86</accession>
<evidence type="ECO:0000313" key="3">
    <source>
        <dbReference type="Proteomes" id="UP000698222"/>
    </source>
</evidence>
<reference evidence="2 3" key="1">
    <citation type="submission" date="2021-03" db="EMBL/GenBank/DDBJ databases">
        <title>Sequencing the genomes of 1000 actinobacteria strains.</title>
        <authorList>
            <person name="Klenk H.-P."/>
        </authorList>
    </citation>
    <scope>NUCLEOTIDE SEQUENCE [LARGE SCALE GENOMIC DNA]</scope>
    <source>
        <strain evidence="2 3">DSM 14564</strain>
    </source>
</reference>
<dbReference type="Gene3D" id="3.40.50.1240">
    <property type="entry name" value="Phosphoglycerate mutase-like"/>
    <property type="match status" value="1"/>
</dbReference>
<feature type="region of interest" description="Disordered" evidence="1">
    <location>
        <begin position="218"/>
        <end position="258"/>
    </location>
</feature>
<name>A0ABS4YI86_9MICO</name>
<dbReference type="Pfam" id="PF00300">
    <property type="entry name" value="His_Phos_1"/>
    <property type="match status" value="1"/>
</dbReference>
<evidence type="ECO:0000313" key="2">
    <source>
        <dbReference type="EMBL" id="MBP2408454.1"/>
    </source>
</evidence>
<dbReference type="NCBIfam" id="TIGR03848">
    <property type="entry name" value="MSMEG_4193"/>
    <property type="match status" value="1"/>
</dbReference>
<dbReference type="SMART" id="SM00855">
    <property type="entry name" value="PGAM"/>
    <property type="match status" value="1"/>
</dbReference>
<dbReference type="Proteomes" id="UP000698222">
    <property type="component" value="Unassembled WGS sequence"/>
</dbReference>
<sequence length="258" mass="26321">MATVLLVRHGRTTANATGQLAGRTAGVRLDQLGRKQAALTGDRIAAAPVVGVVSSPLERCTETAGAIVERQKGAPPSSVEPELMECDYGQWQGRQLSDLATEDLWRVVQSQPSAAVFPGGESMAGMQARAVAAIRRHDAAVEAEHGPGAVWVAVSHGDIIKSILADALGMHLDVFQRLEVGPASVSIVSYGASRPRVSATNTDSGDLSWLAQAIASGDAPVGGGAGTPDADGSARAPDADGGGAGTSDADSRTPRIVT</sequence>
<dbReference type="EMBL" id="JAGIOC010000001">
    <property type="protein sequence ID" value="MBP2408454.1"/>
    <property type="molecule type" value="Genomic_DNA"/>
</dbReference>
<evidence type="ECO:0000256" key="1">
    <source>
        <dbReference type="SAM" id="MobiDB-lite"/>
    </source>
</evidence>
<dbReference type="SUPFAM" id="SSF53254">
    <property type="entry name" value="Phosphoglycerate mutase-like"/>
    <property type="match status" value="1"/>
</dbReference>
<comment type="caution">
    <text evidence="2">The sequence shown here is derived from an EMBL/GenBank/DDBJ whole genome shotgun (WGS) entry which is preliminary data.</text>
</comment>
<dbReference type="RefSeq" id="WP_209888976.1">
    <property type="nucleotide sequence ID" value="NZ_BAAAJV010000029.1"/>
</dbReference>